<evidence type="ECO:0000259" key="2">
    <source>
        <dbReference type="Pfam" id="PF15609"/>
    </source>
</evidence>
<evidence type="ECO:0000313" key="3">
    <source>
        <dbReference type="EMBL" id="MCY6484942.1"/>
    </source>
</evidence>
<accession>A0ABT4D2R6</accession>
<dbReference type="Proteomes" id="UP001078443">
    <property type="component" value="Unassembled WGS sequence"/>
</dbReference>
<dbReference type="InterPro" id="IPR000836">
    <property type="entry name" value="PRTase_dom"/>
</dbReference>
<sequence length="478" mass="55676">MKNRLNILNKINVDIKISENPFDFELKDLFLMAARKNPKRAFLFVSTLLGKHIPLNPKKAMLTGKLLGIMLSKKIQNTYRQDFDTKLIVQALKDEINLDRAIGYTNNNLIFMQESTLFIGFAETATALGNTVFSQFQGENVFYIHTTRDELLECNSAFDFEEEHSHATSHFCYPLKEEFLSKFKRVVLVDDEITTGKTALNLIRAINKKYPNKEYVVVSILDWRTEEYMNQYKIAENELEIKIDVISLLKGEVECDSPSIEDMKVEYQNSEDMEINEFYESYYEDGVLYAEFNRNCLFKAKNSEEITTVRNYLFKTDKYKTFTRKLCGGEGKIYDYLNFSGRFGMNVKQLNVIEGKLDKIVNVMRPLEDNILVLGTEEFMYTPMVMASKIDGARYQSTTRSPIYSSIEENYAVKSAAIFKNPFDKDVMNYLYNVQQEMYSEVIFVTERQIDDSSKRELVNLFQNVGILKINFVYFLKN</sequence>
<keyword evidence="4" id="KW-1185">Reference proteome</keyword>
<dbReference type="Gene3D" id="3.40.50.2020">
    <property type="match status" value="1"/>
</dbReference>
<dbReference type="InterPro" id="IPR022537">
    <property type="entry name" value="TRSP_dom"/>
</dbReference>
<reference evidence="3" key="1">
    <citation type="submission" date="2022-12" db="EMBL/GenBank/DDBJ databases">
        <authorList>
            <person name="Wang J."/>
        </authorList>
    </citation>
    <scope>NUCLEOTIDE SEQUENCE</scope>
    <source>
        <strain evidence="3">HY-45-18</strain>
    </source>
</reference>
<name>A0ABT4D2R6_9CLOT</name>
<feature type="domain" description="Orotate phosphoribosyltransferase-like" evidence="2">
    <location>
        <begin position="29"/>
        <end position="252"/>
    </location>
</feature>
<dbReference type="Pfam" id="PF15609">
    <property type="entry name" value="PRTase_2"/>
    <property type="match status" value="1"/>
</dbReference>
<dbReference type="InterPro" id="IPR041688">
    <property type="entry name" value="PRTase_2"/>
</dbReference>
<comment type="caution">
    <text evidence="3">The sequence shown here is derived from an EMBL/GenBank/DDBJ whole genome shotgun (WGS) entry which is preliminary data.</text>
</comment>
<protein>
    <submittedName>
        <fullName evidence="3">Phosphoribosyltransferase family protein</fullName>
    </submittedName>
</protein>
<dbReference type="RefSeq" id="WP_268041264.1">
    <property type="nucleotide sequence ID" value="NZ_JAPQER010000004.1"/>
</dbReference>
<proteinExistence type="predicted"/>
<dbReference type="GO" id="GO:0016757">
    <property type="term" value="F:glycosyltransferase activity"/>
    <property type="evidence" value="ECO:0007669"/>
    <property type="project" value="UniProtKB-KW"/>
</dbReference>
<dbReference type="SUPFAM" id="SSF53271">
    <property type="entry name" value="PRTase-like"/>
    <property type="match status" value="1"/>
</dbReference>
<dbReference type="InterPro" id="IPR011214">
    <property type="entry name" value="UCP020967"/>
</dbReference>
<dbReference type="InterPro" id="IPR029057">
    <property type="entry name" value="PRTase-like"/>
</dbReference>
<dbReference type="CDD" id="cd06223">
    <property type="entry name" value="PRTases_typeI"/>
    <property type="match status" value="1"/>
</dbReference>
<evidence type="ECO:0000313" key="4">
    <source>
        <dbReference type="Proteomes" id="UP001078443"/>
    </source>
</evidence>
<gene>
    <name evidence="3" type="ORF">OW763_11370</name>
</gene>
<dbReference type="PIRSF" id="PIRSF020967">
    <property type="entry name" value="UCP020967"/>
    <property type="match status" value="1"/>
</dbReference>
<evidence type="ECO:0000259" key="1">
    <source>
        <dbReference type="Pfam" id="PF12500"/>
    </source>
</evidence>
<dbReference type="EMBL" id="JAPQER010000004">
    <property type="protein sequence ID" value="MCY6484942.1"/>
    <property type="molecule type" value="Genomic_DNA"/>
</dbReference>
<dbReference type="Pfam" id="PF12500">
    <property type="entry name" value="TRSP"/>
    <property type="match status" value="1"/>
</dbReference>
<feature type="domain" description="TRSP" evidence="1">
    <location>
        <begin position="340"/>
        <end position="460"/>
    </location>
</feature>
<organism evidence="3 4">
    <name type="scientific">Clostridium aestuarii</name>
    <dbReference type="NCBI Taxonomy" id="338193"/>
    <lineage>
        <taxon>Bacteria</taxon>
        <taxon>Bacillati</taxon>
        <taxon>Bacillota</taxon>
        <taxon>Clostridia</taxon>
        <taxon>Eubacteriales</taxon>
        <taxon>Clostridiaceae</taxon>
        <taxon>Clostridium</taxon>
    </lineage>
</organism>
<keyword evidence="3" id="KW-0328">Glycosyltransferase</keyword>
<keyword evidence="3" id="KW-0808">Transferase</keyword>